<dbReference type="Proteomes" id="UP000006882">
    <property type="component" value="Chromosome G6"/>
</dbReference>
<dbReference type="PANTHER" id="PTHR48196">
    <property type="entry name" value="DUF630 DOMAIN-CONTAINING PROTEIN"/>
    <property type="match status" value="1"/>
</dbReference>
<keyword evidence="3" id="KW-1185">Reference proteome</keyword>
<dbReference type="PANTHER" id="PTHR48196:SF1">
    <property type="entry name" value="DUF630 DOMAIN-CONTAINING PROTEIN"/>
    <property type="match status" value="1"/>
</dbReference>
<evidence type="ECO:0000313" key="3">
    <source>
        <dbReference type="Proteomes" id="UP000006882"/>
    </source>
</evidence>
<protein>
    <submittedName>
        <fullName evidence="2">Uncharacterized protein</fullName>
    </submittedName>
</protein>
<dbReference type="AlphaFoldDB" id="M5W2I8"/>
<dbReference type="EMBL" id="CM007656">
    <property type="protein sequence ID" value="ONI03964.1"/>
    <property type="molecule type" value="Genomic_DNA"/>
</dbReference>
<dbReference type="OMA" id="PRFWKTF"/>
<accession>M5W2I8</accession>
<evidence type="ECO:0000313" key="2">
    <source>
        <dbReference type="EMBL" id="ONI03964.1"/>
    </source>
</evidence>
<dbReference type="HOGENOM" id="CLU_2065723_0_0_1"/>
<evidence type="ECO:0000256" key="1">
    <source>
        <dbReference type="SAM" id="MobiDB-lite"/>
    </source>
</evidence>
<feature type="compositionally biased region" description="Pro residues" evidence="1">
    <location>
        <begin position="65"/>
        <end position="74"/>
    </location>
</feature>
<dbReference type="eggNOG" id="ENOG502SBEC">
    <property type="taxonomic scope" value="Eukaryota"/>
</dbReference>
<sequence length="124" mass="14148">MGQAEVNKQVILRTFGDDKSSLLDHFERLSVELQLNQAMLRRSLSEPTQIRSQQPLLICQAPSESEPPPPPPPLVTKKRRGSGLSKVLKKMIKPILSRMSAKKKEIPDAKDPRFWKTFSRSMRL</sequence>
<name>M5W2I8_PRUPE</name>
<reference evidence="2 3" key="1">
    <citation type="journal article" date="2013" name="Nat. Genet.">
        <title>The high-quality draft genome of peach (Prunus persica) identifies unique patterns of genetic diversity, domestication and genome evolution.</title>
        <authorList>
            <consortium name="International Peach Genome Initiative"/>
            <person name="Verde I."/>
            <person name="Abbott A.G."/>
            <person name="Scalabrin S."/>
            <person name="Jung S."/>
            <person name="Shu S."/>
            <person name="Marroni F."/>
            <person name="Zhebentyayeva T."/>
            <person name="Dettori M.T."/>
            <person name="Grimwood J."/>
            <person name="Cattonaro F."/>
            <person name="Zuccolo A."/>
            <person name="Rossini L."/>
            <person name="Jenkins J."/>
            <person name="Vendramin E."/>
            <person name="Meisel L.A."/>
            <person name="Decroocq V."/>
            <person name="Sosinski B."/>
            <person name="Prochnik S."/>
            <person name="Mitros T."/>
            <person name="Policriti A."/>
            <person name="Cipriani G."/>
            <person name="Dondini L."/>
            <person name="Ficklin S."/>
            <person name="Goodstein D.M."/>
            <person name="Xuan P."/>
            <person name="Del Fabbro C."/>
            <person name="Aramini V."/>
            <person name="Copetti D."/>
            <person name="Gonzalez S."/>
            <person name="Horner D.S."/>
            <person name="Falchi R."/>
            <person name="Lucas S."/>
            <person name="Mica E."/>
            <person name="Maldonado J."/>
            <person name="Lazzari B."/>
            <person name="Bielenberg D."/>
            <person name="Pirona R."/>
            <person name="Miculan M."/>
            <person name="Barakat A."/>
            <person name="Testolin R."/>
            <person name="Stella A."/>
            <person name="Tartarini S."/>
            <person name="Tonutti P."/>
            <person name="Arus P."/>
            <person name="Orellana A."/>
            <person name="Wells C."/>
            <person name="Main D."/>
            <person name="Vizzotto G."/>
            <person name="Silva H."/>
            <person name="Salamini F."/>
            <person name="Schmutz J."/>
            <person name="Morgante M."/>
            <person name="Rokhsar D.S."/>
        </authorList>
    </citation>
    <scope>NUCLEOTIDE SEQUENCE [LARGE SCALE GENOMIC DNA]</scope>
    <source>
        <strain evidence="3">cv. Nemared</strain>
    </source>
</reference>
<organism evidence="2 3">
    <name type="scientific">Prunus persica</name>
    <name type="common">Peach</name>
    <name type="synonym">Amygdalus persica</name>
    <dbReference type="NCBI Taxonomy" id="3760"/>
    <lineage>
        <taxon>Eukaryota</taxon>
        <taxon>Viridiplantae</taxon>
        <taxon>Streptophyta</taxon>
        <taxon>Embryophyta</taxon>
        <taxon>Tracheophyta</taxon>
        <taxon>Spermatophyta</taxon>
        <taxon>Magnoliopsida</taxon>
        <taxon>eudicotyledons</taxon>
        <taxon>Gunneridae</taxon>
        <taxon>Pentapetalae</taxon>
        <taxon>rosids</taxon>
        <taxon>fabids</taxon>
        <taxon>Rosales</taxon>
        <taxon>Rosaceae</taxon>
        <taxon>Amygdaloideae</taxon>
        <taxon>Amygdaleae</taxon>
        <taxon>Prunus</taxon>
    </lineage>
</organism>
<feature type="compositionally biased region" description="Polar residues" evidence="1">
    <location>
        <begin position="45"/>
        <end position="55"/>
    </location>
</feature>
<gene>
    <name evidence="2" type="ORF">PRUPE_6G293700</name>
</gene>
<feature type="region of interest" description="Disordered" evidence="1">
    <location>
        <begin position="44"/>
        <end position="84"/>
    </location>
</feature>
<dbReference type="Gramene" id="ONI03964">
    <property type="protein sequence ID" value="ONI03964"/>
    <property type="gene ID" value="PRUPE_6G293700"/>
</dbReference>
<proteinExistence type="predicted"/>